<proteinExistence type="inferred from homology"/>
<evidence type="ECO:0000256" key="5">
    <source>
        <dbReference type="ARBA" id="ARBA00022723"/>
    </source>
</evidence>
<comment type="similarity">
    <text evidence="8">Belongs to the tRNA nucleotidyltransferase/poly(A) polymerase family.</text>
</comment>
<gene>
    <name evidence="11" type="ORF">E0D97_07385</name>
</gene>
<dbReference type="GO" id="GO:0016779">
    <property type="term" value="F:nucleotidyltransferase activity"/>
    <property type="evidence" value="ECO:0007669"/>
    <property type="project" value="UniProtKB-KW"/>
</dbReference>
<dbReference type="PANTHER" id="PTHR46173">
    <property type="entry name" value="CCA TRNA NUCLEOTIDYLTRANSFERASE 1, MITOCHONDRIAL"/>
    <property type="match status" value="1"/>
</dbReference>
<dbReference type="InterPro" id="IPR043519">
    <property type="entry name" value="NT_sf"/>
</dbReference>
<evidence type="ECO:0000256" key="2">
    <source>
        <dbReference type="ARBA" id="ARBA00022679"/>
    </source>
</evidence>
<dbReference type="GO" id="GO:0046872">
    <property type="term" value="F:metal ion binding"/>
    <property type="evidence" value="ECO:0007669"/>
    <property type="project" value="UniProtKB-KW"/>
</dbReference>
<organism evidence="11 12">
    <name type="scientific">Oricola cellulosilytica</name>
    <dbReference type="NCBI Taxonomy" id="1429082"/>
    <lineage>
        <taxon>Bacteria</taxon>
        <taxon>Pseudomonadati</taxon>
        <taxon>Pseudomonadota</taxon>
        <taxon>Alphaproteobacteria</taxon>
        <taxon>Hyphomicrobiales</taxon>
        <taxon>Ahrensiaceae</taxon>
        <taxon>Oricola</taxon>
    </lineage>
</organism>
<dbReference type="EMBL" id="SJST01000002">
    <property type="protein sequence ID" value="TCD15347.1"/>
    <property type="molecule type" value="Genomic_DNA"/>
</dbReference>
<dbReference type="CDD" id="cd05398">
    <property type="entry name" value="NT_ClassII-CCAase"/>
    <property type="match status" value="1"/>
</dbReference>
<evidence type="ECO:0000313" key="11">
    <source>
        <dbReference type="EMBL" id="TCD15347.1"/>
    </source>
</evidence>
<evidence type="ECO:0000256" key="3">
    <source>
        <dbReference type="ARBA" id="ARBA00022694"/>
    </source>
</evidence>
<dbReference type="GO" id="GO:0008033">
    <property type="term" value="P:tRNA processing"/>
    <property type="evidence" value="ECO:0007669"/>
    <property type="project" value="UniProtKB-KW"/>
</dbReference>
<comment type="caution">
    <text evidence="11">The sequence shown here is derived from an EMBL/GenBank/DDBJ whole genome shotgun (WGS) entry which is preliminary data.</text>
</comment>
<dbReference type="OrthoDB" id="9805698at2"/>
<dbReference type="Gene3D" id="1.10.3090.10">
    <property type="entry name" value="cca-adding enzyme, domain 2"/>
    <property type="match status" value="1"/>
</dbReference>
<keyword evidence="12" id="KW-1185">Reference proteome</keyword>
<evidence type="ECO:0000256" key="1">
    <source>
        <dbReference type="ARBA" id="ARBA00001946"/>
    </source>
</evidence>
<dbReference type="AlphaFoldDB" id="A0A4V2MNZ0"/>
<keyword evidence="8" id="KW-0694">RNA-binding</keyword>
<comment type="cofactor">
    <cofactor evidence="1">
        <name>Mg(2+)</name>
        <dbReference type="ChEBI" id="CHEBI:18420"/>
    </cofactor>
</comment>
<name>A0A4V2MNZ0_9HYPH</name>
<keyword evidence="2 8" id="KW-0808">Transferase</keyword>
<dbReference type="RefSeq" id="WP_131567351.1">
    <property type="nucleotide sequence ID" value="NZ_JAINFK010000004.1"/>
</dbReference>
<feature type="domain" description="Poly A polymerase head" evidence="9">
    <location>
        <begin position="30"/>
        <end position="152"/>
    </location>
</feature>
<evidence type="ECO:0000256" key="4">
    <source>
        <dbReference type="ARBA" id="ARBA00022695"/>
    </source>
</evidence>
<evidence type="ECO:0000259" key="10">
    <source>
        <dbReference type="Pfam" id="PF12627"/>
    </source>
</evidence>
<keyword evidence="5" id="KW-0479">Metal-binding</keyword>
<dbReference type="Gene3D" id="3.30.460.10">
    <property type="entry name" value="Beta Polymerase, domain 2"/>
    <property type="match status" value="1"/>
</dbReference>
<reference evidence="11 12" key="1">
    <citation type="journal article" date="2015" name="Antonie Van Leeuwenhoek">
        <title>Oricola cellulosilytica gen. nov., sp. nov., a cellulose-degrading bacterium of the family Phyllobacteriaceae isolated from surface seashore water, and emended descriptions of Mesorhizobium loti and Phyllobacterium myrsinacearum.</title>
        <authorList>
            <person name="Hameed A."/>
            <person name="Shahina M."/>
            <person name="Lai W.A."/>
            <person name="Lin S.Y."/>
            <person name="Young L.S."/>
            <person name="Liu Y.C."/>
            <person name="Hsu Y.H."/>
            <person name="Young C.C."/>
        </authorList>
    </citation>
    <scope>NUCLEOTIDE SEQUENCE [LARGE SCALE GENOMIC DNA]</scope>
    <source>
        <strain evidence="11 12">KCTC 52183</strain>
    </source>
</reference>
<keyword evidence="7" id="KW-0460">Magnesium</keyword>
<evidence type="ECO:0000313" key="12">
    <source>
        <dbReference type="Proteomes" id="UP000291301"/>
    </source>
</evidence>
<dbReference type="InterPro" id="IPR050264">
    <property type="entry name" value="Bact_CCA-adding_enz_type3_sf"/>
</dbReference>
<keyword evidence="4" id="KW-0548">Nucleotidyltransferase</keyword>
<dbReference type="Proteomes" id="UP000291301">
    <property type="component" value="Unassembled WGS sequence"/>
</dbReference>
<dbReference type="InterPro" id="IPR032828">
    <property type="entry name" value="PolyA_RNA-bd"/>
</dbReference>
<protein>
    <submittedName>
        <fullName evidence="11">CCA tRNA nucleotidyltransferase</fullName>
    </submittedName>
</protein>
<dbReference type="SUPFAM" id="SSF81891">
    <property type="entry name" value="Poly A polymerase C-terminal region-like"/>
    <property type="match status" value="1"/>
</dbReference>
<accession>A0A4V2MNZ0</accession>
<dbReference type="SUPFAM" id="SSF81301">
    <property type="entry name" value="Nucleotidyltransferase"/>
    <property type="match status" value="1"/>
</dbReference>
<dbReference type="GO" id="GO:0000166">
    <property type="term" value="F:nucleotide binding"/>
    <property type="evidence" value="ECO:0007669"/>
    <property type="project" value="UniProtKB-KW"/>
</dbReference>
<evidence type="ECO:0000256" key="6">
    <source>
        <dbReference type="ARBA" id="ARBA00022741"/>
    </source>
</evidence>
<feature type="domain" description="tRNA nucleotidyltransferase/poly(A) polymerase RNA and SrmB- binding" evidence="10">
    <location>
        <begin position="190"/>
        <end position="239"/>
    </location>
</feature>
<dbReference type="GO" id="GO:0000049">
    <property type="term" value="F:tRNA binding"/>
    <property type="evidence" value="ECO:0007669"/>
    <property type="project" value="TreeGrafter"/>
</dbReference>
<evidence type="ECO:0000256" key="7">
    <source>
        <dbReference type="ARBA" id="ARBA00022842"/>
    </source>
</evidence>
<dbReference type="InterPro" id="IPR002646">
    <property type="entry name" value="PolA_pol_head_dom"/>
</dbReference>
<sequence>MTAEKIEAEWLRDDALQSILAALGGGGEAARVVGGAVRNHLFGEAIGDVDIATTCLPEESIARCKKAGFRTVPTGVEHGTILVVADHRGFEVTTLREDVETDGRRAKVRFGRDWEHDARRRDFTVNALYCEPDGTIVDLVKGMADVRSRTIRFIGEPEDRIREDYLRILRFFRLFAWYGDGRPDPVGLLACAKLKDGVEGLSAERIWTEMRKLLSAPNPSRALLWMRQSGVLSLVLPESEKWGMDAVPAYVDAETALGWEGDPLLRLMAMIPPREDAVRSVALRWKMSNADRERLVAWADAPTIGPDLDDKTFGEMLYRSGRQPVLDRLRLAVAAARARASNDANMLEQVAGLLRLARHAENWERPTFPVSGRDLIEAGYSEGAALGDALRALEERWIASGFSLTREALLAEVQPTSG</sequence>
<dbReference type="PANTHER" id="PTHR46173:SF1">
    <property type="entry name" value="CCA TRNA NUCLEOTIDYLTRANSFERASE 1, MITOCHONDRIAL"/>
    <property type="match status" value="1"/>
</dbReference>
<keyword evidence="6" id="KW-0547">Nucleotide-binding</keyword>
<evidence type="ECO:0000259" key="9">
    <source>
        <dbReference type="Pfam" id="PF01743"/>
    </source>
</evidence>
<keyword evidence="3" id="KW-0819">tRNA processing</keyword>
<dbReference type="Pfam" id="PF12627">
    <property type="entry name" value="PolyA_pol_RNAbd"/>
    <property type="match status" value="1"/>
</dbReference>
<dbReference type="Pfam" id="PF01743">
    <property type="entry name" value="PolyA_pol"/>
    <property type="match status" value="1"/>
</dbReference>
<evidence type="ECO:0000256" key="8">
    <source>
        <dbReference type="RuleBase" id="RU003953"/>
    </source>
</evidence>